<sequence>MDFRYRTWVMVLEFDIKIMEEVGRNRSRPSISIGDFILCTPVLRSPQYWYRSRFVFDSVSRLGIGTGFGCLYLTGYRVWVSAVRKNLTDVLT</sequence>
<dbReference type="EMBL" id="JADFTS010000006">
    <property type="protein sequence ID" value="KAF9602925.1"/>
    <property type="molecule type" value="Genomic_DNA"/>
</dbReference>
<accession>A0A835HNT3</accession>
<gene>
    <name evidence="1" type="ORF">IFM89_032807</name>
</gene>
<reference evidence="1 2" key="1">
    <citation type="submission" date="2020-10" db="EMBL/GenBank/DDBJ databases">
        <title>The Coptis chinensis genome and diversification of protoberbering-type alkaloids.</title>
        <authorList>
            <person name="Wang B."/>
            <person name="Shu S."/>
            <person name="Song C."/>
            <person name="Liu Y."/>
        </authorList>
    </citation>
    <scope>NUCLEOTIDE SEQUENCE [LARGE SCALE GENOMIC DNA]</scope>
    <source>
        <strain evidence="1">HL-2020</strain>
        <tissue evidence="1">Leaf</tissue>
    </source>
</reference>
<dbReference type="Proteomes" id="UP000631114">
    <property type="component" value="Unassembled WGS sequence"/>
</dbReference>
<dbReference type="AlphaFoldDB" id="A0A835HNT3"/>
<evidence type="ECO:0000313" key="1">
    <source>
        <dbReference type="EMBL" id="KAF9602925.1"/>
    </source>
</evidence>
<evidence type="ECO:0000313" key="2">
    <source>
        <dbReference type="Proteomes" id="UP000631114"/>
    </source>
</evidence>
<protein>
    <submittedName>
        <fullName evidence="1">Uncharacterized protein</fullName>
    </submittedName>
</protein>
<comment type="caution">
    <text evidence="1">The sequence shown here is derived from an EMBL/GenBank/DDBJ whole genome shotgun (WGS) entry which is preliminary data.</text>
</comment>
<organism evidence="1 2">
    <name type="scientific">Coptis chinensis</name>
    <dbReference type="NCBI Taxonomy" id="261450"/>
    <lineage>
        <taxon>Eukaryota</taxon>
        <taxon>Viridiplantae</taxon>
        <taxon>Streptophyta</taxon>
        <taxon>Embryophyta</taxon>
        <taxon>Tracheophyta</taxon>
        <taxon>Spermatophyta</taxon>
        <taxon>Magnoliopsida</taxon>
        <taxon>Ranunculales</taxon>
        <taxon>Ranunculaceae</taxon>
        <taxon>Coptidoideae</taxon>
        <taxon>Coptis</taxon>
    </lineage>
</organism>
<keyword evidence="2" id="KW-1185">Reference proteome</keyword>
<name>A0A835HNT3_9MAGN</name>
<proteinExistence type="predicted"/>